<sequence>AAPPAPAPRRPVRRALRRRAEPRVRGPRHRAHHRRRARGLLHLRRGGALAGQQLLRGARQRRHRPRVYGRSVVLCRQGEGLRRRHRRQRVPPLRRGGDPHGVAAGRRARQPRLLRRRDQEHLSRGERWHRSERRAAPGRPAARRRQGQGRPARADLGRRQRPGLREHRRRLPAGVRHQEHAVQRDRAGQTRRRQAQGHRRRREGDRRGTCGDGPGGLRTRRLPPHPADVPERRPAGGRNALHRERPGPGERLPVSGRRPHLGPRQRLAADRRGGQDRGDQPRCRAARPRRRLPGQGALRPDHRAGRSAPPAVTGRERMGALPRRERRSAGRPAGGLPPQRLRPDGPRLLRGPGVRPAGRRLQVHQHAGQGARGDDGRADRDVRRPGTGQGHTPAAPRRPAEGAPIGPDLCDVQRPRRRQAGPRRRGPLRRPPRPDRHERPRRALRAARTRKGLRGRQALGLPQQRHPDGPRPARGTL</sequence>
<feature type="compositionally biased region" description="Low complexity" evidence="1">
    <location>
        <begin position="393"/>
        <end position="407"/>
    </location>
</feature>
<feature type="compositionally biased region" description="Basic residues" evidence="1">
    <location>
        <begin position="25"/>
        <end position="39"/>
    </location>
</feature>
<gene>
    <name evidence="2" type="ORF">AVDCRST_MAG53-1755</name>
</gene>
<feature type="compositionally biased region" description="Basic residues" evidence="1">
    <location>
        <begin position="189"/>
        <end position="201"/>
    </location>
</feature>
<accession>A0A6J4SL43</accession>
<organism evidence="2">
    <name type="scientific">uncultured Solirubrobacteraceae bacterium</name>
    <dbReference type="NCBI Taxonomy" id="1162706"/>
    <lineage>
        <taxon>Bacteria</taxon>
        <taxon>Bacillati</taxon>
        <taxon>Actinomycetota</taxon>
        <taxon>Thermoleophilia</taxon>
        <taxon>Solirubrobacterales</taxon>
        <taxon>Solirubrobacteraceae</taxon>
        <taxon>environmental samples</taxon>
    </lineage>
</organism>
<name>A0A6J4SL43_9ACTN</name>
<feature type="region of interest" description="Disordered" evidence="1">
    <location>
        <begin position="1"/>
        <end position="39"/>
    </location>
</feature>
<feature type="compositionally biased region" description="Basic and acidic residues" evidence="1">
    <location>
        <begin position="267"/>
        <end position="282"/>
    </location>
</feature>
<feature type="compositionally biased region" description="Basic residues" evidence="1">
    <location>
        <begin position="106"/>
        <end position="115"/>
    </location>
</feature>
<protein>
    <submittedName>
        <fullName evidence="2">Uncharacterized protein</fullName>
    </submittedName>
</protein>
<feature type="compositionally biased region" description="Basic and acidic residues" evidence="1">
    <location>
        <begin position="116"/>
        <end position="135"/>
    </location>
</feature>
<feature type="compositionally biased region" description="Basic and acidic residues" evidence="1">
    <location>
        <begin position="372"/>
        <end position="384"/>
    </location>
</feature>
<feature type="compositionally biased region" description="Basic and acidic residues" evidence="1">
    <location>
        <begin position="176"/>
        <end position="188"/>
    </location>
</feature>
<evidence type="ECO:0000256" key="1">
    <source>
        <dbReference type="SAM" id="MobiDB-lite"/>
    </source>
</evidence>
<dbReference type="AlphaFoldDB" id="A0A6J4SL43"/>
<evidence type="ECO:0000313" key="2">
    <source>
        <dbReference type="EMBL" id="CAA9495197.1"/>
    </source>
</evidence>
<dbReference type="EMBL" id="CADCVR010000053">
    <property type="protein sequence ID" value="CAA9495197.1"/>
    <property type="molecule type" value="Genomic_DNA"/>
</dbReference>
<proteinExistence type="predicted"/>
<reference evidence="2" key="1">
    <citation type="submission" date="2020-02" db="EMBL/GenBank/DDBJ databases">
        <authorList>
            <person name="Meier V. D."/>
        </authorList>
    </citation>
    <scope>NUCLEOTIDE SEQUENCE</scope>
    <source>
        <strain evidence="2">AVDCRST_MAG53</strain>
    </source>
</reference>
<feature type="non-terminal residue" evidence="2">
    <location>
        <position position="1"/>
    </location>
</feature>
<feature type="compositionally biased region" description="Basic residues" evidence="1">
    <location>
        <begin position="439"/>
        <end position="454"/>
    </location>
</feature>
<feature type="compositionally biased region" description="Basic residues" evidence="1">
    <location>
        <begin position="415"/>
        <end position="431"/>
    </location>
</feature>
<feature type="non-terminal residue" evidence="2">
    <location>
        <position position="477"/>
    </location>
</feature>
<feature type="region of interest" description="Disordered" evidence="1">
    <location>
        <begin position="79"/>
        <end position="477"/>
    </location>
</feature>
<feature type="compositionally biased region" description="Basic residues" evidence="1">
    <location>
        <begin position="159"/>
        <end position="171"/>
    </location>
</feature>